<dbReference type="PANTHER" id="PTHR13490">
    <property type="entry name" value="MITOCHONDRIAL 28S RIBOSOMAL PROTEIN S28"/>
    <property type="match status" value="1"/>
</dbReference>
<sequence>MAASINFVTVSSTLTFWNVSTIFKGCRAPQAVCCIRKFTGNGIPVKPDCTELDKDGFRIYRIPGLHKTKSTAVSRKSEMRPQPVPREKRININTDWTHVWPTAATFKPSVVPLPIRQGYIKNAGENQGLTPGKYHNLELMKVTNFLHLTPRHISKHCAAIKKFCTPWPKALNDSEFRENHFPLSITTQDYVFSGPSIRDPRSRAVTMTQTSVNKNKAIKTCYFISDLFIFSISYCIS</sequence>
<dbReference type="AlphaFoldDB" id="A0A7J7ITS9"/>
<evidence type="ECO:0000313" key="2">
    <source>
        <dbReference type="Proteomes" id="UP000593567"/>
    </source>
</evidence>
<dbReference type="InterPro" id="IPR039848">
    <property type="entry name" value="Ribosomal_mS35_mt"/>
</dbReference>
<dbReference type="GO" id="GO:0003735">
    <property type="term" value="F:structural constituent of ribosome"/>
    <property type="evidence" value="ECO:0007669"/>
    <property type="project" value="InterPro"/>
</dbReference>
<keyword evidence="2" id="KW-1185">Reference proteome</keyword>
<dbReference type="PANTHER" id="PTHR13490:SF0">
    <property type="entry name" value="SMALL RIBOSOMAL SUBUNIT PROTEIN MS35"/>
    <property type="match status" value="1"/>
</dbReference>
<dbReference type="Proteomes" id="UP000593567">
    <property type="component" value="Unassembled WGS sequence"/>
</dbReference>
<name>A0A7J7ITS9_BUGNE</name>
<gene>
    <name evidence="1" type="ORF">EB796_024875</name>
</gene>
<proteinExistence type="predicted"/>
<accession>A0A7J7ITS9</accession>
<protein>
    <submittedName>
        <fullName evidence="1">MRPS35</fullName>
    </submittedName>
</protein>
<reference evidence="1" key="1">
    <citation type="submission" date="2020-06" db="EMBL/GenBank/DDBJ databases">
        <title>Draft genome of Bugula neritina, a colonial animal packing powerful symbionts and potential medicines.</title>
        <authorList>
            <person name="Rayko M."/>
        </authorList>
    </citation>
    <scope>NUCLEOTIDE SEQUENCE [LARGE SCALE GENOMIC DNA]</scope>
    <source>
        <strain evidence="1">Kwan_BN1</strain>
    </source>
</reference>
<comment type="caution">
    <text evidence="1">The sequence shown here is derived from an EMBL/GenBank/DDBJ whole genome shotgun (WGS) entry which is preliminary data.</text>
</comment>
<dbReference type="GO" id="GO:0005763">
    <property type="term" value="C:mitochondrial small ribosomal subunit"/>
    <property type="evidence" value="ECO:0007669"/>
    <property type="project" value="TreeGrafter"/>
</dbReference>
<dbReference type="GO" id="GO:0032543">
    <property type="term" value="P:mitochondrial translation"/>
    <property type="evidence" value="ECO:0007669"/>
    <property type="project" value="InterPro"/>
</dbReference>
<evidence type="ECO:0000313" key="1">
    <source>
        <dbReference type="EMBL" id="KAF6016811.1"/>
    </source>
</evidence>
<dbReference type="EMBL" id="VXIV02003464">
    <property type="protein sequence ID" value="KAF6016811.1"/>
    <property type="molecule type" value="Genomic_DNA"/>
</dbReference>
<dbReference type="OrthoDB" id="283424at2759"/>
<organism evidence="1 2">
    <name type="scientific">Bugula neritina</name>
    <name type="common">Brown bryozoan</name>
    <name type="synonym">Sertularia neritina</name>
    <dbReference type="NCBI Taxonomy" id="10212"/>
    <lineage>
        <taxon>Eukaryota</taxon>
        <taxon>Metazoa</taxon>
        <taxon>Spiralia</taxon>
        <taxon>Lophotrochozoa</taxon>
        <taxon>Bryozoa</taxon>
        <taxon>Gymnolaemata</taxon>
        <taxon>Cheilostomatida</taxon>
        <taxon>Flustrina</taxon>
        <taxon>Buguloidea</taxon>
        <taxon>Bugulidae</taxon>
        <taxon>Bugula</taxon>
    </lineage>
</organism>